<dbReference type="RefSeq" id="XP_037150289.1">
    <property type="nucleotide sequence ID" value="XM_037293460.1"/>
</dbReference>
<feature type="region of interest" description="Disordered" evidence="1">
    <location>
        <begin position="1"/>
        <end position="61"/>
    </location>
</feature>
<feature type="region of interest" description="Disordered" evidence="1">
    <location>
        <begin position="140"/>
        <end position="160"/>
    </location>
</feature>
<reference evidence="2 3" key="1">
    <citation type="journal article" date="2020" name="Genomics">
        <title>Complete, high-quality genomes from long-read metagenomic sequencing of two wolf lichen thalli reveals enigmatic genome architecture.</title>
        <authorList>
            <person name="McKenzie S.K."/>
            <person name="Walston R.F."/>
            <person name="Allen J.L."/>
        </authorList>
    </citation>
    <scope>NUCLEOTIDE SEQUENCE [LARGE SCALE GENOMIC DNA]</scope>
    <source>
        <strain evidence="2">WasteWater1</strain>
    </source>
</reference>
<dbReference type="GeneID" id="59330947"/>
<organism evidence="2 3">
    <name type="scientific">Letharia lupina</name>
    <dbReference type="NCBI Taxonomy" id="560253"/>
    <lineage>
        <taxon>Eukaryota</taxon>
        <taxon>Fungi</taxon>
        <taxon>Dikarya</taxon>
        <taxon>Ascomycota</taxon>
        <taxon>Pezizomycotina</taxon>
        <taxon>Lecanoromycetes</taxon>
        <taxon>OSLEUM clade</taxon>
        <taxon>Lecanoromycetidae</taxon>
        <taxon>Lecanorales</taxon>
        <taxon>Lecanorineae</taxon>
        <taxon>Parmeliaceae</taxon>
        <taxon>Letharia</taxon>
    </lineage>
</organism>
<evidence type="ECO:0000256" key="1">
    <source>
        <dbReference type="SAM" id="MobiDB-lite"/>
    </source>
</evidence>
<name>A0A8H6CCS6_9LECA</name>
<keyword evidence="3" id="KW-1185">Reference proteome</keyword>
<accession>A0A8H6CCS6</accession>
<feature type="compositionally biased region" description="Basic and acidic residues" evidence="1">
    <location>
        <begin position="140"/>
        <end position="150"/>
    </location>
</feature>
<feature type="compositionally biased region" description="Basic and acidic residues" evidence="1">
    <location>
        <begin position="30"/>
        <end position="61"/>
    </location>
</feature>
<proteinExistence type="predicted"/>
<protein>
    <submittedName>
        <fullName evidence="2">Uncharacterized protein</fullName>
    </submittedName>
</protein>
<dbReference type="AlphaFoldDB" id="A0A8H6CCS6"/>
<dbReference type="EMBL" id="JACCJB010000015">
    <property type="protein sequence ID" value="KAF6220854.1"/>
    <property type="molecule type" value="Genomic_DNA"/>
</dbReference>
<evidence type="ECO:0000313" key="2">
    <source>
        <dbReference type="EMBL" id="KAF6220854.1"/>
    </source>
</evidence>
<feature type="compositionally biased region" description="Acidic residues" evidence="1">
    <location>
        <begin position="151"/>
        <end position="160"/>
    </location>
</feature>
<gene>
    <name evidence="2" type="ORF">HO133_002534</name>
</gene>
<evidence type="ECO:0000313" key="3">
    <source>
        <dbReference type="Proteomes" id="UP000593566"/>
    </source>
</evidence>
<dbReference type="Proteomes" id="UP000593566">
    <property type="component" value="Unassembled WGS sequence"/>
</dbReference>
<sequence length="160" mass="18350">MSSSGTSQPSREDEKAFSRMFTGGEVFKPLNEEQMRKPDLEQAHEATETEPTPTREEADALRAENLKLETQICSLQALMRDQNKKIRELAGDLRQACKERDEIIQVAEKMKHQRELKPRQIQKALNGISKILKGLTPFRQNEELQWHDPQPDPDDIAIAT</sequence>
<comment type="caution">
    <text evidence="2">The sequence shown here is derived from an EMBL/GenBank/DDBJ whole genome shotgun (WGS) entry which is preliminary data.</text>
</comment>